<dbReference type="EMBL" id="MEUT01000038">
    <property type="protein sequence ID" value="OGC50164.1"/>
    <property type="molecule type" value="Genomic_DNA"/>
</dbReference>
<keyword evidence="1" id="KW-0812">Transmembrane</keyword>
<evidence type="ECO:0000313" key="2">
    <source>
        <dbReference type="EMBL" id="OGC50164.1"/>
    </source>
</evidence>
<proteinExistence type="predicted"/>
<dbReference type="STRING" id="1802610.A2W32_01320"/>
<dbReference type="Proteomes" id="UP000177371">
    <property type="component" value="Unassembled WGS sequence"/>
</dbReference>
<evidence type="ECO:0000313" key="3">
    <source>
        <dbReference type="Proteomes" id="UP000177371"/>
    </source>
</evidence>
<evidence type="ECO:0000256" key="1">
    <source>
        <dbReference type="SAM" id="Phobius"/>
    </source>
</evidence>
<name>A0A1F4UYY8_UNCKA</name>
<comment type="caution">
    <text evidence="2">The sequence shown here is derived from an EMBL/GenBank/DDBJ whole genome shotgun (WGS) entry which is preliminary data.</text>
</comment>
<reference evidence="2 3" key="1">
    <citation type="journal article" date="2016" name="Nat. Commun.">
        <title>Thousands of microbial genomes shed light on interconnected biogeochemical processes in an aquifer system.</title>
        <authorList>
            <person name="Anantharaman K."/>
            <person name="Brown C.T."/>
            <person name="Hug L.A."/>
            <person name="Sharon I."/>
            <person name="Castelle C.J."/>
            <person name="Probst A.J."/>
            <person name="Thomas B.C."/>
            <person name="Singh A."/>
            <person name="Wilkins M.J."/>
            <person name="Karaoz U."/>
            <person name="Brodie E.L."/>
            <person name="Williams K.H."/>
            <person name="Hubbard S.S."/>
            <person name="Banfield J.F."/>
        </authorList>
    </citation>
    <scope>NUCLEOTIDE SEQUENCE [LARGE SCALE GENOMIC DNA]</scope>
</reference>
<keyword evidence="1" id="KW-0472">Membrane</keyword>
<keyword evidence="1" id="KW-1133">Transmembrane helix</keyword>
<feature type="transmembrane region" description="Helical" evidence="1">
    <location>
        <begin position="28"/>
        <end position="50"/>
    </location>
</feature>
<gene>
    <name evidence="2" type="ORF">A2W32_01320</name>
</gene>
<organism evidence="2 3">
    <name type="scientific">candidate division WWE3 bacterium RBG_16_37_10</name>
    <dbReference type="NCBI Taxonomy" id="1802610"/>
    <lineage>
        <taxon>Bacteria</taxon>
        <taxon>Katanobacteria</taxon>
    </lineage>
</organism>
<accession>A0A1F4UYY8</accession>
<protein>
    <submittedName>
        <fullName evidence="2">Uncharacterized protein</fullName>
    </submittedName>
</protein>
<dbReference type="AlphaFoldDB" id="A0A1F4UYY8"/>
<sequence>MKLLNKLTDKRIKLDNVKNEKGIGLVEVILALGISIVVITSLVSLSVYTLRNSLQSKLLLRGSKLANEELERARAYRDNSPTWEQFVGGLLAANCTTACYINVSLAPVSGEEQTNPNYATRPTENLWRSFTISDPVNLDVVSTTDNVIRISVATRWEIGGVTKRTNVYTDLSNWR</sequence>